<dbReference type="InterPro" id="IPR029068">
    <property type="entry name" value="Glyas_Bleomycin-R_OHBP_Dase"/>
</dbReference>
<protein>
    <submittedName>
        <fullName evidence="2">VOC family protein</fullName>
    </submittedName>
</protein>
<dbReference type="RefSeq" id="WP_159522970.1">
    <property type="nucleotide sequence ID" value="NZ_CP053642.1"/>
</dbReference>
<dbReference type="PANTHER" id="PTHR35006:SF2">
    <property type="entry name" value="GLYOXALASE FAMILY PROTEIN (AFU_ORTHOLOGUE AFUA_5G14830)"/>
    <property type="match status" value="1"/>
</dbReference>
<dbReference type="PANTHER" id="PTHR35006">
    <property type="entry name" value="GLYOXALASE FAMILY PROTEIN (AFU_ORTHOLOGUE AFUA_5G14830)"/>
    <property type="match status" value="1"/>
</dbReference>
<reference evidence="2 3" key="1">
    <citation type="submission" date="2020-05" db="EMBL/GenBank/DDBJ databases">
        <title>Actinomyces sp. zg-325.</title>
        <authorList>
            <person name="Yang C."/>
        </authorList>
    </citation>
    <scope>NUCLEOTIDE SEQUENCE [LARGE SCALE GENOMIC DNA]</scope>
    <source>
        <strain evidence="3">zg-325</strain>
    </source>
</reference>
<dbReference type="Proteomes" id="UP000504752">
    <property type="component" value="Chromosome"/>
</dbReference>
<name>A0A6M8B6H6_9ACTO</name>
<organism evidence="2 3">
    <name type="scientific">Actinomyces marmotae</name>
    <dbReference type="NCBI Taxonomy" id="2737173"/>
    <lineage>
        <taxon>Bacteria</taxon>
        <taxon>Bacillati</taxon>
        <taxon>Actinomycetota</taxon>
        <taxon>Actinomycetes</taxon>
        <taxon>Actinomycetales</taxon>
        <taxon>Actinomycetaceae</taxon>
        <taxon>Actinomyces</taxon>
    </lineage>
</organism>
<dbReference type="EMBL" id="CP053642">
    <property type="protein sequence ID" value="QKD79706.1"/>
    <property type="molecule type" value="Genomic_DNA"/>
</dbReference>
<dbReference type="PROSITE" id="PS51819">
    <property type="entry name" value="VOC"/>
    <property type="match status" value="1"/>
</dbReference>
<dbReference type="KEGG" id="amam:HPC72_05085"/>
<dbReference type="AlphaFoldDB" id="A0A6M8B6H6"/>
<proteinExistence type="predicted"/>
<dbReference type="InterPro" id="IPR004360">
    <property type="entry name" value="Glyas_Fos-R_dOase_dom"/>
</dbReference>
<dbReference type="CDD" id="cd07262">
    <property type="entry name" value="VOC_like"/>
    <property type="match status" value="1"/>
</dbReference>
<keyword evidence="3" id="KW-1185">Reference proteome</keyword>
<dbReference type="InterPro" id="IPR037523">
    <property type="entry name" value="VOC_core"/>
</dbReference>
<evidence type="ECO:0000259" key="1">
    <source>
        <dbReference type="PROSITE" id="PS51819"/>
    </source>
</evidence>
<evidence type="ECO:0000313" key="2">
    <source>
        <dbReference type="EMBL" id="QKD79706.1"/>
    </source>
</evidence>
<accession>A0A6M8B6H6</accession>
<gene>
    <name evidence="2" type="ORF">HPC72_05085</name>
</gene>
<dbReference type="Pfam" id="PF00903">
    <property type="entry name" value="Glyoxalase"/>
    <property type="match status" value="1"/>
</dbReference>
<evidence type="ECO:0000313" key="3">
    <source>
        <dbReference type="Proteomes" id="UP000504752"/>
    </source>
</evidence>
<sequence>MIDHISLAVTVPDVSTDFYAKALAPLGYAVVMEMGPVRALGAAGEEDRKAAPELWLVPEQHPTTIHLALAAASPQQVDAFHAAALAAGGRDNGGPGERAHYHPGYYAAFVLDPDGHNLEVVCHNGPVGQAPA</sequence>
<dbReference type="Gene3D" id="3.10.180.10">
    <property type="entry name" value="2,3-Dihydroxybiphenyl 1,2-Dioxygenase, domain 1"/>
    <property type="match status" value="1"/>
</dbReference>
<feature type="domain" description="VOC" evidence="1">
    <location>
        <begin position="1"/>
        <end position="123"/>
    </location>
</feature>
<dbReference type="SUPFAM" id="SSF54593">
    <property type="entry name" value="Glyoxalase/Bleomycin resistance protein/Dihydroxybiphenyl dioxygenase"/>
    <property type="match status" value="1"/>
</dbReference>